<dbReference type="Proteomes" id="UP000596248">
    <property type="component" value="Chromosome"/>
</dbReference>
<name>A0ABX7FHP4_BRECH</name>
<evidence type="ECO:0000313" key="2">
    <source>
        <dbReference type="Proteomes" id="UP000596248"/>
    </source>
</evidence>
<sequence>MKNWRDLAYLQSGNARQQAAWNAISQIRLMESLCAYDPVLAGTIPLQIDVPDSDLDIICVSHDLDRFDADVRAAYGSMEGYQESRILVSGKDSSVIGFYAHDFWFELFAQSVPVEQQNAYRHMVIEDRLLSIGGEEAYRDIRMLKANGMKTEPAFAHYFHIPGNDPYQALLELERYHTEELTSYILLFQEKNQSR</sequence>
<evidence type="ECO:0000313" key="1">
    <source>
        <dbReference type="EMBL" id="QRG65385.1"/>
    </source>
</evidence>
<proteinExistence type="predicted"/>
<gene>
    <name evidence="1" type="ORF">JNE38_17315</name>
</gene>
<dbReference type="EMBL" id="CP069127">
    <property type="protein sequence ID" value="QRG65385.1"/>
    <property type="molecule type" value="Genomic_DNA"/>
</dbReference>
<dbReference type="Pfam" id="PF14091">
    <property type="entry name" value="DUF4269"/>
    <property type="match status" value="1"/>
</dbReference>
<dbReference type="InterPro" id="IPR025365">
    <property type="entry name" value="DUF4269"/>
</dbReference>
<keyword evidence="2" id="KW-1185">Reference proteome</keyword>
<protein>
    <submittedName>
        <fullName evidence="1">DUF4269 domain-containing protein</fullName>
    </submittedName>
</protein>
<reference evidence="1 2" key="1">
    <citation type="submission" date="2021-01" db="EMBL/GenBank/DDBJ databases">
        <title>Identification of strong promoters based on the transcriptome of Brevibacillus choshinensis.</title>
        <authorList>
            <person name="Yao D."/>
            <person name="Zhang K."/>
            <person name="Wu J."/>
        </authorList>
    </citation>
    <scope>NUCLEOTIDE SEQUENCE [LARGE SCALE GENOMIC DNA]</scope>
    <source>
        <strain evidence="1 2">HPD31-SP3</strain>
    </source>
</reference>
<dbReference type="RefSeq" id="WP_203254901.1">
    <property type="nucleotide sequence ID" value="NZ_CP069127.1"/>
</dbReference>
<accession>A0ABX7FHP4</accession>
<organism evidence="1 2">
    <name type="scientific">Brevibacillus choshinensis</name>
    <dbReference type="NCBI Taxonomy" id="54911"/>
    <lineage>
        <taxon>Bacteria</taxon>
        <taxon>Bacillati</taxon>
        <taxon>Bacillota</taxon>
        <taxon>Bacilli</taxon>
        <taxon>Bacillales</taxon>
        <taxon>Paenibacillaceae</taxon>
        <taxon>Brevibacillus</taxon>
    </lineage>
</organism>